<dbReference type="InterPro" id="IPR020588">
    <property type="entry name" value="RecA_ATP-bd"/>
</dbReference>
<dbReference type="PANTHER" id="PTHR46644:SF2">
    <property type="entry name" value="DNA REPAIR PROTEIN XRCC2"/>
    <property type="match status" value="1"/>
</dbReference>
<dbReference type="AlphaFoldDB" id="A0A5J5C0Z5"/>
<name>A0A5J5C0Z5_9ASTE</name>
<dbReference type="PANTHER" id="PTHR46644">
    <property type="entry name" value="DNA REPAIR PROTEIN XRCC2"/>
    <property type="match status" value="1"/>
</dbReference>
<dbReference type="GO" id="GO:0033063">
    <property type="term" value="C:Rad51B-Rad51C-Rad51D-XRCC2 complex"/>
    <property type="evidence" value="ECO:0007669"/>
    <property type="project" value="InterPro"/>
</dbReference>
<dbReference type="GO" id="GO:0005657">
    <property type="term" value="C:replication fork"/>
    <property type="evidence" value="ECO:0007669"/>
    <property type="project" value="InterPro"/>
</dbReference>
<protein>
    <recommendedName>
        <fullName evidence="1">RecA family profile 1 domain-containing protein</fullName>
    </recommendedName>
</protein>
<dbReference type="CDD" id="cd19490">
    <property type="entry name" value="XRCC2"/>
    <property type="match status" value="1"/>
</dbReference>
<reference evidence="2 3" key="1">
    <citation type="submission" date="2019-09" db="EMBL/GenBank/DDBJ databases">
        <title>A chromosome-level genome assembly of the Chinese tupelo Nyssa sinensis.</title>
        <authorList>
            <person name="Yang X."/>
            <person name="Kang M."/>
            <person name="Yang Y."/>
            <person name="Xiong H."/>
            <person name="Wang M."/>
            <person name="Zhang Z."/>
            <person name="Wang Z."/>
            <person name="Wu H."/>
            <person name="Ma T."/>
            <person name="Liu J."/>
            <person name="Xi Z."/>
        </authorList>
    </citation>
    <scope>NUCLEOTIDE SEQUENCE [LARGE SCALE GENOMIC DNA]</scope>
    <source>
        <strain evidence="2">J267</strain>
        <tissue evidence="2">Leaf</tissue>
    </source>
</reference>
<accession>A0A5J5C0Z5</accession>
<dbReference type="GO" id="GO:0140664">
    <property type="term" value="F:ATP-dependent DNA damage sensor activity"/>
    <property type="evidence" value="ECO:0007669"/>
    <property type="project" value="InterPro"/>
</dbReference>
<dbReference type="PROSITE" id="PS50162">
    <property type="entry name" value="RECA_2"/>
    <property type="match status" value="1"/>
</dbReference>
<evidence type="ECO:0000259" key="1">
    <source>
        <dbReference type="PROSITE" id="PS50162"/>
    </source>
</evidence>
<dbReference type="EMBL" id="CM018032">
    <property type="protein sequence ID" value="KAA8547091.1"/>
    <property type="molecule type" value="Genomic_DNA"/>
</dbReference>
<dbReference type="Gene3D" id="3.40.50.300">
    <property type="entry name" value="P-loop containing nucleotide triphosphate hydrolases"/>
    <property type="match status" value="1"/>
</dbReference>
<keyword evidence="3" id="KW-1185">Reference proteome</keyword>
<dbReference type="GO" id="GO:0005524">
    <property type="term" value="F:ATP binding"/>
    <property type="evidence" value="ECO:0007669"/>
    <property type="project" value="InterPro"/>
</dbReference>
<sequence length="357" mass="40820">MAAALGGWIQGDESAKEMLGRVLTERPFLLLPPLHRVPLRVGNVVEIVGPAHSAKTDILMQAAISCILPKHWNGVHYGGLEHLVMFFDLDCRFDILRLSQSLKHQIMEANGSRTNVSQEQHGVDVSNYNSKEPHIKYDKELFAACMRRFFHVRCYDSLEFLATLKTLHYQLQKERERQGVGVHFLMIDSIGAFHWIDRASTSLPLGVDNRKILSLQSVSETVVQEIRKLLMVHPMLVLVTKAANLVDKYSTNEAKMTSRKWSSQNALDLKTIRSGSQKLSYHEYMPSVWQSFVTHRILVRASDDSQHQNHPIYLSEWLLPSLSLLDKFIVRDVRTQIWCSIHGKNIVSNKSSFGIFY</sequence>
<gene>
    <name evidence="2" type="ORF">F0562_003520</name>
</gene>
<dbReference type="InterPro" id="IPR030547">
    <property type="entry name" value="XRCC2"/>
</dbReference>
<proteinExistence type="predicted"/>
<organism evidence="2 3">
    <name type="scientific">Nyssa sinensis</name>
    <dbReference type="NCBI Taxonomy" id="561372"/>
    <lineage>
        <taxon>Eukaryota</taxon>
        <taxon>Viridiplantae</taxon>
        <taxon>Streptophyta</taxon>
        <taxon>Embryophyta</taxon>
        <taxon>Tracheophyta</taxon>
        <taxon>Spermatophyta</taxon>
        <taxon>Magnoliopsida</taxon>
        <taxon>eudicotyledons</taxon>
        <taxon>Gunneridae</taxon>
        <taxon>Pentapetalae</taxon>
        <taxon>asterids</taxon>
        <taxon>Cornales</taxon>
        <taxon>Nyssaceae</taxon>
        <taxon>Nyssa</taxon>
    </lineage>
</organism>
<dbReference type="GO" id="GO:0000724">
    <property type="term" value="P:double-strand break repair via homologous recombination"/>
    <property type="evidence" value="ECO:0007669"/>
    <property type="project" value="InterPro"/>
</dbReference>
<dbReference type="InterPro" id="IPR027417">
    <property type="entry name" value="P-loop_NTPase"/>
</dbReference>
<dbReference type="SUPFAM" id="SSF52540">
    <property type="entry name" value="P-loop containing nucleoside triphosphate hydrolases"/>
    <property type="match status" value="1"/>
</dbReference>
<evidence type="ECO:0000313" key="3">
    <source>
        <dbReference type="Proteomes" id="UP000325577"/>
    </source>
</evidence>
<dbReference type="OrthoDB" id="420422at2759"/>
<dbReference type="Proteomes" id="UP000325577">
    <property type="component" value="Linkage Group LG1"/>
</dbReference>
<dbReference type="GO" id="GO:0003677">
    <property type="term" value="F:DNA binding"/>
    <property type="evidence" value="ECO:0007669"/>
    <property type="project" value="InterPro"/>
</dbReference>
<evidence type="ECO:0000313" key="2">
    <source>
        <dbReference type="EMBL" id="KAA8547091.1"/>
    </source>
</evidence>
<feature type="domain" description="RecA family profile 1" evidence="1">
    <location>
        <begin position="19"/>
        <end position="246"/>
    </location>
</feature>